<dbReference type="AlphaFoldDB" id="D3QZQ7"/>
<name>D3QZQ7_MAGIU</name>
<dbReference type="KEGG" id="clo:HMPREF0868_0058"/>
<evidence type="ECO:0000313" key="3">
    <source>
        <dbReference type="Proteomes" id="UP000008234"/>
    </source>
</evidence>
<keyword evidence="3" id="KW-1185">Reference proteome</keyword>
<protein>
    <submittedName>
        <fullName evidence="2">Uncharacterized protein</fullName>
    </submittedName>
</protein>
<evidence type="ECO:0000256" key="1">
    <source>
        <dbReference type="SAM" id="Phobius"/>
    </source>
</evidence>
<reference evidence="3" key="1">
    <citation type="submission" date="2009-12" db="EMBL/GenBank/DDBJ databases">
        <title>Sequence of Clostridiales genomosp. BVAB3 str. UPII9-5.</title>
        <authorList>
            <person name="Madupu R."/>
            <person name="Durkin A.S."/>
            <person name="Torralba M."/>
            <person name="Methe B."/>
            <person name="Sutton G.G."/>
            <person name="Strausberg R.L."/>
            <person name="Nelson K.E."/>
        </authorList>
    </citation>
    <scope>NUCLEOTIDE SEQUENCE [LARGE SCALE GENOMIC DNA]</scope>
    <source>
        <strain evidence="3">UPII9-5</strain>
    </source>
</reference>
<keyword evidence="1" id="KW-1133">Transmembrane helix</keyword>
<dbReference type="EMBL" id="CP001850">
    <property type="protein sequence ID" value="ADC91842.1"/>
    <property type="molecule type" value="Genomic_DNA"/>
</dbReference>
<gene>
    <name evidence="2" type="ordered locus">HMPREF0868_0058</name>
</gene>
<dbReference type="HOGENOM" id="CLU_2807313_0_0_9"/>
<keyword evidence="1" id="KW-0812">Transmembrane</keyword>
<dbReference type="Proteomes" id="UP000008234">
    <property type="component" value="Chromosome"/>
</dbReference>
<accession>D3QZQ7</accession>
<keyword evidence="1" id="KW-0472">Membrane</keyword>
<feature type="transmembrane region" description="Helical" evidence="1">
    <location>
        <begin position="21"/>
        <end position="42"/>
    </location>
</feature>
<proteinExistence type="predicted"/>
<evidence type="ECO:0000313" key="2">
    <source>
        <dbReference type="EMBL" id="ADC91842.1"/>
    </source>
</evidence>
<sequence>MFTIYHLFGTLAISFRIIIKIYSHFFIFVIPTYASGYFIFYLGVLPPARVILAFAGFPKVLSFAAER</sequence>
<organism evidence="2 3">
    <name type="scientific">Mageeibacillus indolicus (strain UPII9-5)</name>
    <name type="common">Clostridiales genomosp. BVAB3 (strain UPII9-5)</name>
    <dbReference type="NCBI Taxonomy" id="699246"/>
    <lineage>
        <taxon>Bacteria</taxon>
        <taxon>Bacillati</taxon>
        <taxon>Bacillota</taxon>
        <taxon>Clostridia</taxon>
        <taxon>Eubacteriales</taxon>
        <taxon>Oscillospiraceae</taxon>
        <taxon>Mageeibacillus</taxon>
    </lineage>
</organism>